<proteinExistence type="predicted"/>
<dbReference type="Proteomes" id="UP000594205">
    <property type="component" value="Chromosome"/>
</dbReference>
<protein>
    <recommendedName>
        <fullName evidence="3">Restriction endonuclease type IV Mrr domain-containing protein</fullName>
    </recommendedName>
</protein>
<evidence type="ECO:0000313" key="1">
    <source>
        <dbReference type="EMBL" id="QOV37281.1"/>
    </source>
</evidence>
<dbReference type="EMBL" id="CP063373">
    <property type="protein sequence ID" value="QOV37281.1"/>
    <property type="molecule type" value="Genomic_DNA"/>
</dbReference>
<evidence type="ECO:0000313" key="2">
    <source>
        <dbReference type="Proteomes" id="UP000594205"/>
    </source>
</evidence>
<dbReference type="KEGG" id="sfeu:IM697_02130"/>
<gene>
    <name evidence="1" type="ORF">IM697_02130</name>
</gene>
<organism evidence="1 2">
    <name type="scientific">Streptomyces ferrugineus</name>
    <dbReference type="NCBI Taxonomy" id="1413221"/>
    <lineage>
        <taxon>Bacteria</taxon>
        <taxon>Bacillati</taxon>
        <taxon>Actinomycetota</taxon>
        <taxon>Actinomycetes</taxon>
        <taxon>Kitasatosporales</taxon>
        <taxon>Streptomycetaceae</taxon>
        <taxon>Streptomyces</taxon>
    </lineage>
</organism>
<accession>A0A7M2SPW3</accession>
<sequence length="482" mass="53799">MSEEFHLGRTQPSLDFVDVDTTKDVPVFIDPRAIRIQDSSWAADCEALLQSFFTEVLEAVRVQNKGRLSELLGRLGEPNETHLGFSIGRSRGRGLGGVGAEKVVDTLTHSKAARTGLLSDLEDTSLLIPGIGRDIVSDITTHVIRGALIGYTQAACDFYGMATVSQHSGPVWNPNSLEWQEGYVDLPRAGGEEEDKLLLVPKSIVRHDLIFNKDKYYNGYLAPLLEQEEIQSKTELVRILKNGSPRVSRIELKAKYGADKLAIIEHTAKFPHALPSYRKSTSKLACPPLTHLEVSHLTQTPEVDYLALMDQVEAISPGNAGASMYHRAVESLLTALLYPFCSNMKIEAEIHEGRKRIDILYDNVAGVGFFDWVARRHGSTVLPVECKNYSREPGNEELDQISGRFSRERGWVGIMTCRNFQDKGVFLKRCRDTAKDGRGFVIALDDADLRELAEEAQERRNSGLSHQGEFPLLRQRFGHLIN</sequence>
<dbReference type="RefSeq" id="WP_194044159.1">
    <property type="nucleotide sequence ID" value="NZ_CP063373.1"/>
</dbReference>
<dbReference type="AlphaFoldDB" id="A0A7M2SPW3"/>
<name>A0A7M2SPW3_9ACTN</name>
<evidence type="ECO:0008006" key="3">
    <source>
        <dbReference type="Google" id="ProtNLM"/>
    </source>
</evidence>
<keyword evidence="2" id="KW-1185">Reference proteome</keyword>
<reference evidence="1 2" key="1">
    <citation type="submission" date="2020-10" db="EMBL/GenBank/DDBJ databases">
        <title>Streptomyces ferrugineus complate genome analysis.</title>
        <authorList>
            <person name="Anwar N."/>
        </authorList>
    </citation>
    <scope>NUCLEOTIDE SEQUENCE [LARGE SCALE GENOMIC DNA]</scope>
    <source>
        <strain evidence="1 2">CCTCC AA2014009</strain>
    </source>
</reference>